<dbReference type="Proteomes" id="UP000601597">
    <property type="component" value="Unassembled WGS sequence"/>
</dbReference>
<dbReference type="Gene3D" id="3.40.630.30">
    <property type="match status" value="1"/>
</dbReference>
<name>A0ABQ3AUV5_9GAMM</name>
<comment type="caution">
    <text evidence="3">The sequence shown here is derived from an EMBL/GenBank/DDBJ whole genome shotgun (WGS) entry which is preliminary data.</text>
</comment>
<dbReference type="InterPro" id="IPR003010">
    <property type="entry name" value="C-N_Hydrolase"/>
</dbReference>
<accession>A0ABQ3AUV5</accession>
<dbReference type="PROSITE" id="PS51186">
    <property type="entry name" value="GNAT"/>
    <property type="match status" value="1"/>
</dbReference>
<dbReference type="CDD" id="cd04301">
    <property type="entry name" value="NAT_SF"/>
    <property type="match status" value="1"/>
</dbReference>
<dbReference type="PROSITE" id="PS50263">
    <property type="entry name" value="CN_HYDROLASE"/>
    <property type="match status" value="1"/>
</dbReference>
<keyword evidence="3" id="KW-0378">Hydrolase</keyword>
<feature type="domain" description="CN hydrolase" evidence="1">
    <location>
        <begin position="223"/>
        <end position="478"/>
    </location>
</feature>
<dbReference type="SUPFAM" id="SSF56317">
    <property type="entry name" value="Carbon-nitrogen hydrolase"/>
    <property type="match status" value="1"/>
</dbReference>
<protein>
    <submittedName>
        <fullName evidence="3">Hydrolase</fullName>
    </submittedName>
</protein>
<dbReference type="PANTHER" id="PTHR23088:SF50">
    <property type="entry name" value="HYDROLASE YHCX"/>
    <property type="match status" value="1"/>
</dbReference>
<dbReference type="SUPFAM" id="SSF55729">
    <property type="entry name" value="Acyl-CoA N-acyltransferases (Nat)"/>
    <property type="match status" value="1"/>
</dbReference>
<dbReference type="Pfam" id="PF00795">
    <property type="entry name" value="CN_hydrolase"/>
    <property type="match status" value="1"/>
</dbReference>
<feature type="domain" description="N-acetyltransferase" evidence="2">
    <location>
        <begin position="8"/>
        <end position="190"/>
    </location>
</feature>
<dbReference type="InterPro" id="IPR000182">
    <property type="entry name" value="GNAT_dom"/>
</dbReference>
<evidence type="ECO:0000313" key="4">
    <source>
        <dbReference type="Proteomes" id="UP000601597"/>
    </source>
</evidence>
<gene>
    <name evidence="3" type="ORF">GCM10007071_13010</name>
</gene>
<evidence type="ECO:0000259" key="2">
    <source>
        <dbReference type="PROSITE" id="PS51186"/>
    </source>
</evidence>
<dbReference type="Gene3D" id="3.60.110.10">
    <property type="entry name" value="Carbon-nitrogen hydrolase"/>
    <property type="match status" value="1"/>
</dbReference>
<dbReference type="Pfam" id="PF00583">
    <property type="entry name" value="Acetyltransf_1"/>
    <property type="match status" value="1"/>
</dbReference>
<dbReference type="GO" id="GO:0016787">
    <property type="term" value="F:hydrolase activity"/>
    <property type="evidence" value="ECO:0007669"/>
    <property type="project" value="UniProtKB-KW"/>
</dbReference>
<organism evidence="3 4">
    <name type="scientific">Marinobacter zhanjiangensis</name>
    <dbReference type="NCBI Taxonomy" id="578215"/>
    <lineage>
        <taxon>Bacteria</taxon>
        <taxon>Pseudomonadati</taxon>
        <taxon>Pseudomonadota</taxon>
        <taxon>Gammaproteobacteria</taxon>
        <taxon>Pseudomonadales</taxon>
        <taxon>Marinobacteraceae</taxon>
        <taxon>Marinobacter</taxon>
    </lineage>
</organism>
<reference evidence="4" key="1">
    <citation type="journal article" date="2019" name="Int. J. Syst. Evol. Microbiol.">
        <title>The Global Catalogue of Microorganisms (GCM) 10K type strain sequencing project: providing services to taxonomists for standard genome sequencing and annotation.</title>
        <authorList>
            <consortium name="The Broad Institute Genomics Platform"/>
            <consortium name="The Broad Institute Genome Sequencing Center for Infectious Disease"/>
            <person name="Wu L."/>
            <person name="Ma J."/>
        </authorList>
    </citation>
    <scope>NUCLEOTIDE SEQUENCE [LARGE SCALE GENOMIC DNA]</scope>
    <source>
        <strain evidence="4">KCTC 22280</strain>
    </source>
</reference>
<evidence type="ECO:0000259" key="1">
    <source>
        <dbReference type="PROSITE" id="PS50263"/>
    </source>
</evidence>
<sequence length="517" mass="59956">MAHEELHLSLRNLEVDDYEQLKVLMDRVYDDIGGAWPRDTIKALIEQFPDGQLCIEDSGELVAVALTVCVQYERFSNPHTYDDLILRNEKIWHNASGDSLYGLDVFIHPDYRGYRLGRRLYEARKELCRSKNLRAILAGGRIPNYHKYSEQYTPAEYIERVDRKEIYDPILSFQLSNDFQVTRLMHKYLPEDEKSLGYATLLEWNNILYTPPSTVVNTRRTQVRLGAVQWQMREFTSVDEVLRQVEYFVDALSDYKSDIAIFPEFFNAPLMGLTDQMDQTRAVRFLAGFTEQFRNEMSEMAVSYNINIITGSMPLLDDDRVYNVSYLCHRDGRVDEQRKVHITPHERRDWVIEGGNRFEVFDTDAGRVAIMICYDIEFPELGRMAAAEEVDIICVPFWTDTKNGYLRVRHCAQARAIENECYVVITGSVGNLPKVENLDVQYAQSSVFSPSDFAFPHDAVMAETTPNTEMIMFSDLDLEKLKVVRNEGSVTNLKDRRTDLYTLHTNDTDHDIVEDEN</sequence>
<dbReference type="InterPro" id="IPR016181">
    <property type="entry name" value="Acyl_CoA_acyltransferase"/>
</dbReference>
<evidence type="ECO:0000313" key="3">
    <source>
        <dbReference type="EMBL" id="GGY67408.1"/>
    </source>
</evidence>
<dbReference type="RefSeq" id="WP_189574500.1">
    <property type="nucleotide sequence ID" value="NZ_BMXV01000002.1"/>
</dbReference>
<dbReference type="CDD" id="cd07574">
    <property type="entry name" value="nitrilase_Rim1_like"/>
    <property type="match status" value="1"/>
</dbReference>
<keyword evidence="4" id="KW-1185">Reference proteome</keyword>
<dbReference type="PANTHER" id="PTHR23088">
    <property type="entry name" value="NITRILASE-RELATED"/>
    <property type="match status" value="1"/>
</dbReference>
<dbReference type="InterPro" id="IPR036526">
    <property type="entry name" value="C-N_Hydrolase_sf"/>
</dbReference>
<proteinExistence type="predicted"/>
<dbReference type="EMBL" id="BMXV01000002">
    <property type="protein sequence ID" value="GGY67408.1"/>
    <property type="molecule type" value="Genomic_DNA"/>
</dbReference>